<dbReference type="EMBL" id="MVHS01000012">
    <property type="protein sequence ID" value="ORA71674.1"/>
    <property type="molecule type" value="Genomic_DNA"/>
</dbReference>
<feature type="region of interest" description="Disordered" evidence="1">
    <location>
        <begin position="1"/>
        <end position="59"/>
    </location>
</feature>
<dbReference type="RefSeq" id="WP_207563464.1">
    <property type="nucleotide sequence ID" value="NZ_MVHS01000012.1"/>
</dbReference>
<organism evidence="2 3">
    <name type="scientific">Mycolicibacterium insubricum</name>
    <dbReference type="NCBI Taxonomy" id="444597"/>
    <lineage>
        <taxon>Bacteria</taxon>
        <taxon>Bacillati</taxon>
        <taxon>Actinomycetota</taxon>
        <taxon>Actinomycetes</taxon>
        <taxon>Mycobacteriales</taxon>
        <taxon>Mycobacteriaceae</taxon>
        <taxon>Mycolicibacterium</taxon>
    </lineage>
</organism>
<evidence type="ECO:0000256" key="1">
    <source>
        <dbReference type="SAM" id="MobiDB-lite"/>
    </source>
</evidence>
<sequence length="59" mass="6183">PAQTTPAPRTPAATTTTDSAAEEEHHDVPPTVPHFPQAPSTQNPVRQAQIPGTTCREAA</sequence>
<evidence type="ECO:0000313" key="3">
    <source>
        <dbReference type="Proteomes" id="UP000192801"/>
    </source>
</evidence>
<comment type="caution">
    <text evidence="2">The sequence shown here is derived from an EMBL/GenBank/DDBJ whole genome shotgun (WGS) entry which is preliminary data.</text>
</comment>
<dbReference type="AlphaFoldDB" id="A0A1X0DH05"/>
<feature type="compositionally biased region" description="Low complexity" evidence="1">
    <location>
        <begin position="1"/>
        <end position="17"/>
    </location>
</feature>
<gene>
    <name evidence="2" type="ORF">BST26_07810</name>
</gene>
<name>A0A1X0DH05_9MYCO</name>
<dbReference type="STRING" id="444597.BST26_07810"/>
<dbReference type="Proteomes" id="UP000192801">
    <property type="component" value="Unassembled WGS sequence"/>
</dbReference>
<reference evidence="2 3" key="1">
    <citation type="submission" date="2016-12" db="EMBL/GenBank/DDBJ databases">
        <title>The new phylogeny of genus Mycobacterium.</title>
        <authorList>
            <person name="Tortoli E."/>
            <person name="Trovato A."/>
            <person name="Cirillo D.M."/>
        </authorList>
    </citation>
    <scope>NUCLEOTIDE SEQUENCE [LARGE SCALE GENOMIC DNA]</scope>
    <source>
        <strain evidence="2 3">DSM 45130</strain>
    </source>
</reference>
<feature type="compositionally biased region" description="Polar residues" evidence="1">
    <location>
        <begin position="38"/>
        <end position="52"/>
    </location>
</feature>
<proteinExistence type="predicted"/>
<accession>A0A1X0DH05</accession>
<evidence type="ECO:0000313" key="2">
    <source>
        <dbReference type="EMBL" id="ORA71674.1"/>
    </source>
</evidence>
<keyword evidence="3" id="KW-1185">Reference proteome</keyword>
<feature type="non-terminal residue" evidence="2">
    <location>
        <position position="1"/>
    </location>
</feature>
<protein>
    <submittedName>
        <fullName evidence="2">Uncharacterized protein</fullName>
    </submittedName>
</protein>